<comment type="cofactor">
    <cofactor evidence="1">
        <name>FAD</name>
        <dbReference type="ChEBI" id="CHEBI:57692"/>
    </cofactor>
</comment>
<evidence type="ECO:0000313" key="7">
    <source>
        <dbReference type="EMBL" id="MDT2597896.1"/>
    </source>
</evidence>
<evidence type="ECO:0000256" key="4">
    <source>
        <dbReference type="ARBA" id="ARBA00022827"/>
    </source>
</evidence>
<dbReference type="PRINTS" id="PR00411">
    <property type="entry name" value="PNDRDTASEI"/>
</dbReference>
<sequence>MILTPIKSLYDYLTNHSITDVTVVGGGFIGIETVENLVNGGFNVNLVEGEDHVLNTIDYDMAQIIQRTLLNHKVNVIVGDTVTAISETNVTLKSGRQLKTGAVVLALGVTPDTRLAEAVGIKIGSTGGIQVDQNFRTNIPHIYAVGDAVEVINRQTHQRQKLSLAFPAQMEARQAADHIYGRQTHNRGVIGSQCVPVFEMNVAATGLTEKNCQKNHIDYRTVMVIPKDKVLLMPRAKPLFFKLIFAYPTGEILGAQAIGEGRVDKQIDVIATMITNHNYVEDLENLELCYQPKFSTAKNAVNMAGLVATNILNEEFYQISASQVRRLVEQHELIIDVREPDEYAKGHVVSAINIPMSEFRERLDEFPRDKPIYIHCLSGQRSYNVARALMNLGYTNVYNIAGSFMAICEYEYFNDQVQPRESIIDTYWFD</sequence>
<dbReference type="PRINTS" id="PR00368">
    <property type="entry name" value="FADPNR"/>
</dbReference>
<gene>
    <name evidence="8" type="ORF">P7D36_01385</name>
    <name evidence="7" type="ORF">P7D39_12895</name>
</gene>
<dbReference type="SUPFAM" id="SSF55424">
    <property type="entry name" value="FAD/NAD-linked reductases, dimerisation (C-terminal) domain"/>
    <property type="match status" value="1"/>
</dbReference>
<dbReference type="InterPro" id="IPR036188">
    <property type="entry name" value="FAD/NAD-bd_sf"/>
</dbReference>
<dbReference type="Gene3D" id="3.50.50.60">
    <property type="entry name" value="FAD/NAD(P)-binding domain"/>
    <property type="match status" value="3"/>
</dbReference>
<dbReference type="PANTHER" id="PTHR43429">
    <property type="entry name" value="PYRIDINE NUCLEOTIDE-DISULFIDE OXIDOREDUCTASE DOMAIN-CONTAINING"/>
    <property type="match status" value="1"/>
</dbReference>
<evidence type="ECO:0000313" key="10">
    <source>
        <dbReference type="Proteomes" id="UP001256547"/>
    </source>
</evidence>
<dbReference type="InterPro" id="IPR036873">
    <property type="entry name" value="Rhodanese-like_dom_sf"/>
</dbReference>
<dbReference type="InterPro" id="IPR016156">
    <property type="entry name" value="FAD/NAD-linked_Rdtase_dimer_sf"/>
</dbReference>
<protein>
    <submittedName>
        <fullName evidence="8">FAD-dependent oxidoreductase</fullName>
    </submittedName>
</protein>
<accession>A0AAW8TFZ5</accession>
<comment type="similarity">
    <text evidence="2">Belongs to the class-III pyridine nucleotide-disulfide oxidoreductase family.</text>
</comment>
<dbReference type="Proteomes" id="UP001245561">
    <property type="component" value="Unassembled WGS sequence"/>
</dbReference>
<dbReference type="SUPFAM" id="SSF52821">
    <property type="entry name" value="Rhodanese/Cell cycle control phosphatase"/>
    <property type="match status" value="1"/>
</dbReference>
<dbReference type="AlphaFoldDB" id="A0AAW8TFZ5"/>
<dbReference type="Pfam" id="PF02852">
    <property type="entry name" value="Pyr_redox_dim"/>
    <property type="match status" value="1"/>
</dbReference>
<dbReference type="InterPro" id="IPR004099">
    <property type="entry name" value="Pyr_nucl-diS_OxRdtase_dimer"/>
</dbReference>
<dbReference type="SMART" id="SM00450">
    <property type="entry name" value="RHOD"/>
    <property type="match status" value="1"/>
</dbReference>
<keyword evidence="10" id="KW-1185">Reference proteome</keyword>
<comment type="caution">
    <text evidence="8">The sequence shown here is derived from an EMBL/GenBank/DDBJ whole genome shotgun (WGS) entry which is preliminary data.</text>
</comment>
<dbReference type="RefSeq" id="WP_137604321.1">
    <property type="nucleotide sequence ID" value="NZ_JARPYR010000039.1"/>
</dbReference>
<keyword evidence="5" id="KW-0558">Oxidation</keyword>
<dbReference type="EMBL" id="JARPYR010000039">
    <property type="protein sequence ID" value="MDT2597896.1"/>
    <property type="molecule type" value="Genomic_DNA"/>
</dbReference>
<evidence type="ECO:0000259" key="6">
    <source>
        <dbReference type="PROSITE" id="PS50206"/>
    </source>
</evidence>
<dbReference type="Gene3D" id="3.40.250.10">
    <property type="entry name" value="Rhodanese-like domain"/>
    <property type="match status" value="1"/>
</dbReference>
<dbReference type="InterPro" id="IPR050260">
    <property type="entry name" value="FAD-bd_OxRdtase"/>
</dbReference>
<evidence type="ECO:0000313" key="8">
    <source>
        <dbReference type="EMBL" id="MDT2636165.1"/>
    </source>
</evidence>
<evidence type="ECO:0000256" key="1">
    <source>
        <dbReference type="ARBA" id="ARBA00001974"/>
    </source>
</evidence>
<name>A0AAW8TFZ5_9ENTE</name>
<keyword evidence="3" id="KW-0285">Flavoprotein</keyword>
<dbReference type="Pfam" id="PF00581">
    <property type="entry name" value="Rhodanese"/>
    <property type="match status" value="1"/>
</dbReference>
<proteinExistence type="inferred from homology"/>
<dbReference type="InterPro" id="IPR023753">
    <property type="entry name" value="FAD/NAD-binding_dom"/>
</dbReference>
<dbReference type="Pfam" id="PF07992">
    <property type="entry name" value="Pyr_redox_2"/>
    <property type="match status" value="1"/>
</dbReference>
<dbReference type="PROSITE" id="PS50206">
    <property type="entry name" value="RHODANESE_3"/>
    <property type="match status" value="1"/>
</dbReference>
<evidence type="ECO:0000256" key="5">
    <source>
        <dbReference type="ARBA" id="ARBA00023097"/>
    </source>
</evidence>
<feature type="domain" description="Rhodanese" evidence="6">
    <location>
        <begin position="328"/>
        <end position="409"/>
    </location>
</feature>
<dbReference type="CDD" id="cd00158">
    <property type="entry name" value="RHOD"/>
    <property type="match status" value="1"/>
</dbReference>
<dbReference type="SUPFAM" id="SSF51905">
    <property type="entry name" value="FAD/NAD(P)-binding domain"/>
    <property type="match status" value="1"/>
</dbReference>
<evidence type="ECO:0000256" key="2">
    <source>
        <dbReference type="ARBA" id="ARBA00009130"/>
    </source>
</evidence>
<dbReference type="Proteomes" id="UP001256547">
    <property type="component" value="Unassembled WGS sequence"/>
</dbReference>
<keyword evidence="4" id="KW-0274">FAD</keyword>
<reference evidence="8 10" key="1">
    <citation type="submission" date="2023-03" db="EMBL/GenBank/DDBJ databases">
        <authorList>
            <person name="Shen W."/>
            <person name="Cai J."/>
        </authorList>
    </citation>
    <scope>NUCLEOTIDE SEQUENCE</scope>
    <source>
        <strain evidence="8">P55-2</strain>
        <strain evidence="7 10">P72-2</strain>
    </source>
</reference>
<organism evidence="8 9">
    <name type="scientific">Enterococcus dongliensis</name>
    <dbReference type="NCBI Taxonomy" id="2559925"/>
    <lineage>
        <taxon>Bacteria</taxon>
        <taxon>Bacillati</taxon>
        <taxon>Bacillota</taxon>
        <taxon>Bacilli</taxon>
        <taxon>Lactobacillales</taxon>
        <taxon>Enterococcaceae</taxon>
        <taxon>Enterococcus</taxon>
    </lineage>
</organism>
<dbReference type="InterPro" id="IPR001763">
    <property type="entry name" value="Rhodanese-like_dom"/>
</dbReference>
<dbReference type="EMBL" id="JARPYT010000002">
    <property type="protein sequence ID" value="MDT2636165.1"/>
    <property type="molecule type" value="Genomic_DNA"/>
</dbReference>
<evidence type="ECO:0000256" key="3">
    <source>
        <dbReference type="ARBA" id="ARBA00022630"/>
    </source>
</evidence>
<dbReference type="GO" id="GO:0016491">
    <property type="term" value="F:oxidoreductase activity"/>
    <property type="evidence" value="ECO:0007669"/>
    <property type="project" value="InterPro"/>
</dbReference>
<evidence type="ECO:0000313" key="9">
    <source>
        <dbReference type="Proteomes" id="UP001245561"/>
    </source>
</evidence>